<sequence length="131" mass="14762">MAKVHDFQEVAKHKNRDDCWLIISGKVYDVTPFLEDHPGGDEVLLAATEKDATDDFEDVGHSDSAREMMEKYYIGEIDSSTIPAKKRSIPPQQAVHRPEETGFGTKILQFLLPLLILGIAFALRYSAKKEE</sequence>
<name>A0ACC1YX03_MELAZ</name>
<proteinExistence type="predicted"/>
<evidence type="ECO:0000313" key="2">
    <source>
        <dbReference type="Proteomes" id="UP001164539"/>
    </source>
</evidence>
<gene>
    <name evidence="1" type="ORF">OWV82_001056</name>
</gene>
<comment type="caution">
    <text evidence="1">The sequence shown here is derived from an EMBL/GenBank/DDBJ whole genome shotgun (WGS) entry which is preliminary data.</text>
</comment>
<accession>A0ACC1YX03</accession>
<keyword evidence="2" id="KW-1185">Reference proteome</keyword>
<dbReference type="EMBL" id="CM051394">
    <property type="protein sequence ID" value="KAJ4728058.1"/>
    <property type="molecule type" value="Genomic_DNA"/>
</dbReference>
<protein>
    <submittedName>
        <fullName evidence="1">Cytochrome b5-like</fullName>
    </submittedName>
</protein>
<organism evidence="1 2">
    <name type="scientific">Melia azedarach</name>
    <name type="common">Chinaberry tree</name>
    <dbReference type="NCBI Taxonomy" id="155640"/>
    <lineage>
        <taxon>Eukaryota</taxon>
        <taxon>Viridiplantae</taxon>
        <taxon>Streptophyta</taxon>
        <taxon>Embryophyta</taxon>
        <taxon>Tracheophyta</taxon>
        <taxon>Spermatophyta</taxon>
        <taxon>Magnoliopsida</taxon>
        <taxon>eudicotyledons</taxon>
        <taxon>Gunneridae</taxon>
        <taxon>Pentapetalae</taxon>
        <taxon>rosids</taxon>
        <taxon>malvids</taxon>
        <taxon>Sapindales</taxon>
        <taxon>Meliaceae</taxon>
        <taxon>Melia</taxon>
    </lineage>
</organism>
<dbReference type="Proteomes" id="UP001164539">
    <property type="component" value="Chromosome 1"/>
</dbReference>
<reference evidence="1 2" key="1">
    <citation type="journal article" date="2023" name="Science">
        <title>Complex scaffold remodeling in plant triterpene biosynthesis.</title>
        <authorList>
            <person name="De La Pena R."/>
            <person name="Hodgson H."/>
            <person name="Liu J.C."/>
            <person name="Stephenson M.J."/>
            <person name="Martin A.C."/>
            <person name="Owen C."/>
            <person name="Harkess A."/>
            <person name="Leebens-Mack J."/>
            <person name="Jimenez L.E."/>
            <person name="Osbourn A."/>
            <person name="Sattely E.S."/>
        </authorList>
    </citation>
    <scope>NUCLEOTIDE SEQUENCE [LARGE SCALE GENOMIC DNA]</scope>
    <source>
        <strain evidence="2">cv. JPN11</strain>
        <tissue evidence="1">Leaf</tissue>
    </source>
</reference>
<evidence type="ECO:0000313" key="1">
    <source>
        <dbReference type="EMBL" id="KAJ4728058.1"/>
    </source>
</evidence>